<dbReference type="OrthoDB" id="610337at2759"/>
<dbReference type="Pfam" id="PF00646">
    <property type="entry name" value="F-box"/>
    <property type="match status" value="1"/>
</dbReference>
<gene>
    <name evidence="2" type="ORF">CCAM_LOCUS4536</name>
</gene>
<dbReference type="InterPro" id="IPR001810">
    <property type="entry name" value="F-box_dom"/>
</dbReference>
<dbReference type="InterPro" id="IPR050796">
    <property type="entry name" value="SCF_F-box_component"/>
</dbReference>
<organism evidence="2 3">
    <name type="scientific">Cuscuta campestris</name>
    <dbReference type="NCBI Taxonomy" id="132261"/>
    <lineage>
        <taxon>Eukaryota</taxon>
        <taxon>Viridiplantae</taxon>
        <taxon>Streptophyta</taxon>
        <taxon>Embryophyta</taxon>
        <taxon>Tracheophyta</taxon>
        <taxon>Spermatophyta</taxon>
        <taxon>Magnoliopsida</taxon>
        <taxon>eudicotyledons</taxon>
        <taxon>Gunneridae</taxon>
        <taxon>Pentapetalae</taxon>
        <taxon>asterids</taxon>
        <taxon>lamiids</taxon>
        <taxon>Solanales</taxon>
        <taxon>Convolvulaceae</taxon>
        <taxon>Cuscuteae</taxon>
        <taxon>Cuscuta</taxon>
        <taxon>Cuscuta subgen. Grammica</taxon>
        <taxon>Cuscuta sect. Cleistogrammica</taxon>
    </lineage>
</organism>
<keyword evidence="3" id="KW-1185">Reference proteome</keyword>
<dbReference type="EMBL" id="OOIL02000231">
    <property type="protein sequence ID" value="VFQ62760.1"/>
    <property type="molecule type" value="Genomic_DNA"/>
</dbReference>
<protein>
    <recommendedName>
        <fullName evidence="1">F-box domain-containing protein</fullName>
    </recommendedName>
</protein>
<dbReference type="NCBIfam" id="TIGR01640">
    <property type="entry name" value="F_box_assoc_1"/>
    <property type="match status" value="1"/>
</dbReference>
<proteinExistence type="predicted"/>
<evidence type="ECO:0000313" key="2">
    <source>
        <dbReference type="EMBL" id="VFQ62760.1"/>
    </source>
</evidence>
<name>A0A484KBF1_9ASTE</name>
<accession>A0A484KBF1</accession>
<dbReference type="PANTHER" id="PTHR31672">
    <property type="entry name" value="BNACNNG10540D PROTEIN"/>
    <property type="match status" value="1"/>
</dbReference>
<dbReference type="InterPro" id="IPR013187">
    <property type="entry name" value="F-box-assoc_dom_typ3"/>
</dbReference>
<dbReference type="Gene3D" id="1.20.1280.50">
    <property type="match status" value="1"/>
</dbReference>
<dbReference type="Pfam" id="PF08268">
    <property type="entry name" value="FBA_3"/>
    <property type="match status" value="1"/>
</dbReference>
<dbReference type="AlphaFoldDB" id="A0A484KBF1"/>
<evidence type="ECO:0000259" key="1">
    <source>
        <dbReference type="PROSITE" id="PS50181"/>
    </source>
</evidence>
<dbReference type="InterPro" id="IPR036047">
    <property type="entry name" value="F-box-like_dom_sf"/>
</dbReference>
<dbReference type="SUPFAM" id="SSF81383">
    <property type="entry name" value="F-box domain"/>
    <property type="match status" value="1"/>
</dbReference>
<dbReference type="PROSITE" id="PS50181">
    <property type="entry name" value="FBOX"/>
    <property type="match status" value="1"/>
</dbReference>
<evidence type="ECO:0000313" key="3">
    <source>
        <dbReference type="Proteomes" id="UP000595140"/>
    </source>
</evidence>
<dbReference type="InterPro" id="IPR017451">
    <property type="entry name" value="F-box-assoc_interact_dom"/>
</dbReference>
<feature type="domain" description="F-box" evidence="1">
    <location>
        <begin position="6"/>
        <end position="54"/>
    </location>
</feature>
<dbReference type="PANTHER" id="PTHR31672:SF13">
    <property type="entry name" value="F-BOX PROTEIN CPR30-LIKE"/>
    <property type="match status" value="1"/>
</dbReference>
<dbReference type="Proteomes" id="UP000595140">
    <property type="component" value="Unassembled WGS sequence"/>
</dbReference>
<sequence>MSVKEYRPFLEMPSSLLWEILGRVPIKTCLACKLVCKEWYRNVISPEFSSFRRHCIPSRFTIVFHEDRCCGLTFNFVEIEKALDVDPLGNCTVGIHDQMMVDPKIGSNGKYWYVRSHCNGVCFLSTKNDNFICNLLTGQHVYLQNQHFCGSELGYCPVLGQFKLLILLWDKRKKFQFAKIQTLGNGEWRSLGNAPLNIMQAGCFLNGSSHWCGDNCIWFFHFGEEKFSQIPIPFPDFDVPKAFKKKTKTLSIFDSCLCLSCFTGSGCVKIDIWIMKEYGVKESWVRQLVIVHDAWSVPLMPMDNGKILIESGNRLYLYDLESQVSKRVNFNHNGFQSVVLPVGFDARFSRFDKFI</sequence>
<reference evidence="2 3" key="1">
    <citation type="submission" date="2018-04" db="EMBL/GenBank/DDBJ databases">
        <authorList>
            <person name="Vogel A."/>
        </authorList>
    </citation>
    <scope>NUCLEOTIDE SEQUENCE [LARGE SCALE GENOMIC DNA]</scope>
</reference>